<comment type="caution">
    <text evidence="3">The sequence shown here is derived from an EMBL/GenBank/DDBJ whole genome shotgun (WGS) entry which is preliminary data.</text>
</comment>
<proteinExistence type="predicted"/>
<evidence type="ECO:0000313" key="3">
    <source>
        <dbReference type="EMBL" id="KAA0696043.1"/>
    </source>
</evidence>
<dbReference type="InterPro" id="IPR018637">
    <property type="entry name" value="DUF2059"/>
</dbReference>
<evidence type="ECO:0000313" key="4">
    <source>
        <dbReference type="Proteomes" id="UP000463138"/>
    </source>
</evidence>
<dbReference type="Pfam" id="PF09832">
    <property type="entry name" value="DUF2059"/>
    <property type="match status" value="1"/>
</dbReference>
<protein>
    <submittedName>
        <fullName evidence="3">DUF2059 domain-containing protein</fullName>
    </submittedName>
</protein>
<evidence type="ECO:0000256" key="1">
    <source>
        <dbReference type="SAM" id="SignalP"/>
    </source>
</evidence>
<sequence>MRSSILPTACWPMFSALFISMLLIAPLAQADEASHRASAERFLKLANADEMTAPVYQQVARMLTAQFSQMGGSMQYESILRKYQQRARAELDKTLAWDAMRDELIDLYLPLFSEQEFEQLAAFYQSDVGRKLMTHLPELTRESMAISSGRVEEKVGPQIQALIEEMGAEIEEQQADLR</sequence>
<dbReference type="EMBL" id="QOVF01000001">
    <property type="protein sequence ID" value="KAA0696043.1"/>
    <property type="molecule type" value="Genomic_DNA"/>
</dbReference>
<dbReference type="AlphaFoldDB" id="A0A7V7KWW9"/>
<name>A0A7V7KWW9_9GAMM</name>
<dbReference type="RefSeq" id="WP_149331033.1">
    <property type="nucleotide sequence ID" value="NZ_QOVF01000001.1"/>
</dbReference>
<organism evidence="3 4">
    <name type="scientific">Halopseudomonas laoshanensis</name>
    <dbReference type="NCBI Taxonomy" id="2268758"/>
    <lineage>
        <taxon>Bacteria</taxon>
        <taxon>Pseudomonadati</taxon>
        <taxon>Pseudomonadota</taxon>
        <taxon>Gammaproteobacteria</taxon>
        <taxon>Pseudomonadales</taxon>
        <taxon>Pseudomonadaceae</taxon>
        <taxon>Halopseudomonas</taxon>
    </lineage>
</organism>
<feature type="domain" description="DUF2059" evidence="2">
    <location>
        <begin position="98"/>
        <end position="151"/>
    </location>
</feature>
<evidence type="ECO:0000259" key="2">
    <source>
        <dbReference type="Pfam" id="PF09832"/>
    </source>
</evidence>
<keyword evidence="1" id="KW-0732">Signal</keyword>
<dbReference type="Proteomes" id="UP000463138">
    <property type="component" value="Unassembled WGS sequence"/>
</dbReference>
<accession>A0A7V7KWW9</accession>
<feature type="signal peptide" evidence="1">
    <location>
        <begin position="1"/>
        <end position="30"/>
    </location>
</feature>
<dbReference type="OrthoDB" id="490569at2"/>
<gene>
    <name evidence="3" type="ORF">DT594_01370</name>
</gene>
<keyword evidence="4" id="KW-1185">Reference proteome</keyword>
<feature type="chain" id="PRO_5030667669" evidence="1">
    <location>
        <begin position="31"/>
        <end position="178"/>
    </location>
</feature>
<reference evidence="3 4" key="1">
    <citation type="submission" date="2018-07" db="EMBL/GenBank/DDBJ databases">
        <title>Pseudomonas laoshanensis sp. nov., isolated from soil.</title>
        <authorList>
            <person name="Sun J."/>
            <person name="Yu L."/>
            <person name="Wang M."/>
            <person name="Zhang C."/>
        </authorList>
    </citation>
    <scope>NUCLEOTIDE SEQUENCE [LARGE SCALE GENOMIC DNA]</scope>
    <source>
        <strain evidence="3 4">Y22</strain>
    </source>
</reference>